<organism evidence="2 3">
    <name type="scientific">Solanum commersonii</name>
    <name type="common">Commerson's wild potato</name>
    <name type="synonym">Commerson's nightshade</name>
    <dbReference type="NCBI Taxonomy" id="4109"/>
    <lineage>
        <taxon>Eukaryota</taxon>
        <taxon>Viridiplantae</taxon>
        <taxon>Streptophyta</taxon>
        <taxon>Embryophyta</taxon>
        <taxon>Tracheophyta</taxon>
        <taxon>Spermatophyta</taxon>
        <taxon>Magnoliopsida</taxon>
        <taxon>eudicotyledons</taxon>
        <taxon>Gunneridae</taxon>
        <taxon>Pentapetalae</taxon>
        <taxon>asterids</taxon>
        <taxon>lamiids</taxon>
        <taxon>Solanales</taxon>
        <taxon>Solanaceae</taxon>
        <taxon>Solanoideae</taxon>
        <taxon>Solaneae</taxon>
        <taxon>Solanum</taxon>
    </lineage>
</organism>
<dbReference type="AlphaFoldDB" id="A0A9J5Z900"/>
<name>A0A9J5Z900_SOLCO</name>
<dbReference type="EMBL" id="JACXVP010000005">
    <property type="protein sequence ID" value="KAG5607940.1"/>
    <property type="molecule type" value="Genomic_DNA"/>
</dbReference>
<dbReference type="Pfam" id="PF23247">
    <property type="entry name" value="LRR_RPS2"/>
    <property type="match status" value="1"/>
</dbReference>
<reference evidence="2 3" key="1">
    <citation type="submission" date="2020-09" db="EMBL/GenBank/DDBJ databases">
        <title>De no assembly of potato wild relative species, Solanum commersonii.</title>
        <authorList>
            <person name="Cho K."/>
        </authorList>
    </citation>
    <scope>NUCLEOTIDE SEQUENCE [LARGE SCALE GENOMIC DNA]</scope>
    <source>
        <strain evidence="2">LZ3.2</strain>
        <tissue evidence="2">Leaf</tissue>
    </source>
</reference>
<protein>
    <recommendedName>
        <fullName evidence="1">Disease resistance protein At4g27190-like leucine-rich repeats domain-containing protein</fullName>
    </recommendedName>
</protein>
<dbReference type="OrthoDB" id="1294267at2759"/>
<evidence type="ECO:0000313" key="3">
    <source>
        <dbReference type="Proteomes" id="UP000824120"/>
    </source>
</evidence>
<proteinExistence type="predicted"/>
<keyword evidence="3" id="KW-1185">Reference proteome</keyword>
<gene>
    <name evidence="2" type="ORF">H5410_029432</name>
</gene>
<feature type="domain" description="Disease resistance protein At4g27190-like leucine-rich repeats" evidence="1">
    <location>
        <begin position="35"/>
        <end position="127"/>
    </location>
</feature>
<comment type="caution">
    <text evidence="2">The sequence shown here is derived from an EMBL/GenBank/DDBJ whole genome shotgun (WGS) entry which is preliminary data.</text>
</comment>
<sequence>MRYGSCLDLYLKLFRIFIPYIKYNVFNICRFLGPNSISSLCCHQLPTAYFSKLQRLTVSDCRKLMSTSVARGALNLRILKIDDCQSMEEVITKEEEQGEGIFLTNDALELPFLREVLIDDFPEMKTFVQQGISEQKASQGTTDELPSHVRFLEYKPMMRLDIVLPDSEESRVRFLKYKPVMRLDIVLPESEESCLVA</sequence>
<evidence type="ECO:0000259" key="1">
    <source>
        <dbReference type="Pfam" id="PF23247"/>
    </source>
</evidence>
<dbReference type="Proteomes" id="UP000824120">
    <property type="component" value="Chromosome 5"/>
</dbReference>
<dbReference type="InterPro" id="IPR057135">
    <property type="entry name" value="At4g27190-like_LRR"/>
</dbReference>
<accession>A0A9J5Z900</accession>
<evidence type="ECO:0000313" key="2">
    <source>
        <dbReference type="EMBL" id="KAG5607940.1"/>
    </source>
</evidence>